<keyword evidence="4" id="KW-0233">DNA recombination</keyword>
<dbReference type="Gene3D" id="1.10.443.10">
    <property type="entry name" value="Intergrase catalytic core"/>
    <property type="match status" value="1"/>
</dbReference>
<dbReference type="GO" id="GO:0006310">
    <property type="term" value="P:DNA recombination"/>
    <property type="evidence" value="ECO:0007669"/>
    <property type="project" value="UniProtKB-KW"/>
</dbReference>
<dbReference type="Proteomes" id="UP000326779">
    <property type="component" value="Chromosome"/>
</dbReference>
<evidence type="ECO:0000313" key="7">
    <source>
        <dbReference type="Proteomes" id="UP000326779"/>
    </source>
</evidence>
<organism evidence="6 7">
    <name type="scientific">Schleiferilactobacillus harbinensis</name>
    <dbReference type="NCBI Taxonomy" id="304207"/>
    <lineage>
        <taxon>Bacteria</taxon>
        <taxon>Bacillati</taxon>
        <taxon>Bacillota</taxon>
        <taxon>Bacilli</taxon>
        <taxon>Lactobacillales</taxon>
        <taxon>Lactobacillaceae</taxon>
        <taxon>Schleiferilactobacillus</taxon>
    </lineage>
</organism>
<proteinExistence type="inferred from homology"/>
<protein>
    <submittedName>
        <fullName evidence="6">Tyrosine-type recombinase/integrase</fullName>
    </submittedName>
</protein>
<evidence type="ECO:0000259" key="5">
    <source>
        <dbReference type="PROSITE" id="PS51898"/>
    </source>
</evidence>
<keyword evidence="3" id="KW-0238">DNA-binding</keyword>
<gene>
    <name evidence="6" type="ORF">D1010_05675</name>
</gene>
<dbReference type="Pfam" id="PF00589">
    <property type="entry name" value="Phage_integrase"/>
    <property type="match status" value="1"/>
</dbReference>
<dbReference type="PANTHER" id="PTHR30349:SF41">
    <property type="entry name" value="INTEGRASE_RECOMBINASE PROTEIN MJ0367-RELATED"/>
    <property type="match status" value="1"/>
</dbReference>
<dbReference type="AlphaFoldDB" id="A0A5P8M4C4"/>
<evidence type="ECO:0000313" key="6">
    <source>
        <dbReference type="EMBL" id="QFR22971.1"/>
    </source>
</evidence>
<comment type="similarity">
    <text evidence="1">Belongs to the 'phage' integrase family.</text>
</comment>
<reference evidence="6 7" key="1">
    <citation type="submission" date="2019-10" db="EMBL/GenBank/DDBJ databases">
        <title>The completed genome of Lactobacillus harbinensis M1.</title>
        <authorList>
            <person name="Zheng Y."/>
        </authorList>
    </citation>
    <scope>NUCLEOTIDE SEQUENCE [LARGE SCALE GENOMIC DNA]</scope>
    <source>
        <strain evidence="6 7">M1</strain>
    </source>
</reference>
<name>A0A5P8M4C4_9LACO</name>
<evidence type="ECO:0000256" key="3">
    <source>
        <dbReference type="ARBA" id="ARBA00023125"/>
    </source>
</evidence>
<dbReference type="InterPro" id="IPR013762">
    <property type="entry name" value="Integrase-like_cat_sf"/>
</dbReference>
<evidence type="ECO:0000256" key="1">
    <source>
        <dbReference type="ARBA" id="ARBA00008857"/>
    </source>
</evidence>
<dbReference type="Pfam" id="PF14659">
    <property type="entry name" value="Phage_int_SAM_3"/>
    <property type="match status" value="1"/>
</dbReference>
<dbReference type="InterPro" id="IPR010998">
    <property type="entry name" value="Integrase_recombinase_N"/>
</dbReference>
<evidence type="ECO:0000256" key="2">
    <source>
        <dbReference type="ARBA" id="ARBA00022908"/>
    </source>
</evidence>
<dbReference type="GO" id="GO:0003677">
    <property type="term" value="F:DNA binding"/>
    <property type="evidence" value="ECO:0007669"/>
    <property type="project" value="UniProtKB-KW"/>
</dbReference>
<evidence type="ECO:0000256" key="4">
    <source>
        <dbReference type="ARBA" id="ARBA00023172"/>
    </source>
</evidence>
<dbReference type="EMBL" id="CP045143">
    <property type="protein sequence ID" value="QFR22971.1"/>
    <property type="molecule type" value="Genomic_DNA"/>
</dbReference>
<dbReference type="SUPFAM" id="SSF56349">
    <property type="entry name" value="DNA breaking-rejoining enzymes"/>
    <property type="match status" value="1"/>
</dbReference>
<dbReference type="InterPro" id="IPR011010">
    <property type="entry name" value="DNA_brk_join_enz"/>
</dbReference>
<dbReference type="KEGG" id="lhb:D1010_05675"/>
<dbReference type="Gene3D" id="1.10.150.130">
    <property type="match status" value="1"/>
</dbReference>
<feature type="domain" description="Tyr recombinase" evidence="5">
    <location>
        <begin position="180"/>
        <end position="383"/>
    </location>
</feature>
<sequence>MRKYTPVPRHPNIYEYDTAKGKRYRVRRTFNNSVGKRDEFSRSGIRTWRQADAVLKQFEATLSTNEINPLTHRGVTVGEYFDKMVKRREELGIWRESTIKSQQQYFNKHLRPVFGNTPLADVKRASYQQFIDGKVKAGYAQTTVNTIDAVMQHIYFDAENNDIIDKNRLKGISIQGAVKPRSQSLSVKDYDTFMKTAKTVLSKYQMTMLYLMTLGERRSELAGLQIRSFVKGIDDIGTYYAITFYVARTQYAPLGGPLKTPSANRTIYVRGEITKYIDYALARTKEACLKSGRPFTEKTFLYLDERTGMPIFPGNINRILFQRVNDKAGVTVRPHMLRHYFATHAKENGLPDMAIMHWLGHKNVEMTNEYTRPTEEGAKKVFDGMSKDLFG</sequence>
<dbReference type="InterPro" id="IPR050090">
    <property type="entry name" value="Tyrosine_recombinase_XerCD"/>
</dbReference>
<dbReference type="PROSITE" id="PS51898">
    <property type="entry name" value="TYR_RECOMBINASE"/>
    <property type="match status" value="1"/>
</dbReference>
<accession>A0A5P8M4C4</accession>
<dbReference type="InterPro" id="IPR004107">
    <property type="entry name" value="Integrase_SAM-like_N"/>
</dbReference>
<dbReference type="InterPro" id="IPR002104">
    <property type="entry name" value="Integrase_catalytic"/>
</dbReference>
<dbReference type="GO" id="GO:0015074">
    <property type="term" value="P:DNA integration"/>
    <property type="evidence" value="ECO:0007669"/>
    <property type="project" value="UniProtKB-KW"/>
</dbReference>
<dbReference type="CDD" id="cd00397">
    <property type="entry name" value="DNA_BRE_C"/>
    <property type="match status" value="1"/>
</dbReference>
<keyword evidence="2" id="KW-0229">DNA integration</keyword>
<dbReference type="RefSeq" id="WP_152260440.1">
    <property type="nucleotide sequence ID" value="NZ_CP045143.1"/>
</dbReference>
<dbReference type="PANTHER" id="PTHR30349">
    <property type="entry name" value="PHAGE INTEGRASE-RELATED"/>
    <property type="match status" value="1"/>
</dbReference>